<dbReference type="Pfam" id="PF05257">
    <property type="entry name" value="CHAP"/>
    <property type="match status" value="1"/>
</dbReference>
<dbReference type="SUPFAM" id="SSF69360">
    <property type="entry name" value="Cell wall binding repeat"/>
    <property type="match status" value="1"/>
</dbReference>
<feature type="region of interest" description="Disordered" evidence="2">
    <location>
        <begin position="118"/>
        <end position="201"/>
    </location>
</feature>
<gene>
    <name evidence="4" type="ORF">GFD24_06190</name>
</gene>
<dbReference type="Proteomes" id="UP000469943">
    <property type="component" value="Unassembled WGS sequence"/>
</dbReference>
<feature type="compositionally biased region" description="Basic and acidic residues" evidence="2">
    <location>
        <begin position="167"/>
        <end position="181"/>
    </location>
</feature>
<evidence type="ECO:0000256" key="1">
    <source>
        <dbReference type="ARBA" id="ARBA00022737"/>
    </source>
</evidence>
<dbReference type="InterPro" id="IPR007921">
    <property type="entry name" value="CHAP_dom"/>
</dbReference>
<dbReference type="Pfam" id="PF19127">
    <property type="entry name" value="Choline_bind_3"/>
    <property type="match status" value="2"/>
</dbReference>
<evidence type="ECO:0000313" key="5">
    <source>
        <dbReference type="Proteomes" id="UP000469943"/>
    </source>
</evidence>
<feature type="compositionally biased region" description="Polar residues" evidence="2">
    <location>
        <begin position="135"/>
        <end position="164"/>
    </location>
</feature>
<keyword evidence="1" id="KW-0677">Repeat</keyword>
<proteinExistence type="predicted"/>
<protein>
    <submittedName>
        <fullName evidence="4">CHAP domain-containing protein</fullName>
    </submittedName>
</protein>
<evidence type="ECO:0000313" key="4">
    <source>
        <dbReference type="EMBL" id="NEG71803.1"/>
    </source>
</evidence>
<dbReference type="OrthoDB" id="2032428at2"/>
<reference evidence="4 5" key="1">
    <citation type="submission" date="2019-10" db="EMBL/GenBank/DDBJ databases">
        <title>Bifidobacterium from non-human primates.</title>
        <authorList>
            <person name="Modesto M."/>
        </authorList>
    </citation>
    <scope>NUCLEOTIDE SEQUENCE [LARGE SCALE GENOMIC DNA]</scope>
    <source>
        <strain evidence="4 5">TREM</strain>
    </source>
</reference>
<dbReference type="EMBL" id="WHZX01000003">
    <property type="protein sequence ID" value="NEG71803.1"/>
    <property type="molecule type" value="Genomic_DNA"/>
</dbReference>
<organism evidence="4 5">
    <name type="scientific">Bifidobacterium ramosum</name>
    <dbReference type="NCBI Taxonomy" id="1798158"/>
    <lineage>
        <taxon>Bacteria</taxon>
        <taxon>Bacillati</taxon>
        <taxon>Actinomycetota</taxon>
        <taxon>Actinomycetes</taxon>
        <taxon>Bifidobacteriales</taxon>
        <taxon>Bifidobacteriaceae</taxon>
        <taxon>Bifidobacterium</taxon>
    </lineage>
</organism>
<dbReference type="InterPro" id="IPR038765">
    <property type="entry name" value="Papain-like_cys_pep_sf"/>
</dbReference>
<dbReference type="Gene3D" id="2.10.270.10">
    <property type="entry name" value="Cholin Binding"/>
    <property type="match status" value="2"/>
</dbReference>
<accession>A0A7K3TDP2</accession>
<dbReference type="AlphaFoldDB" id="A0A7K3TDP2"/>
<feature type="compositionally biased region" description="Low complexity" evidence="2">
    <location>
        <begin position="182"/>
        <end position="201"/>
    </location>
</feature>
<evidence type="ECO:0000259" key="3">
    <source>
        <dbReference type="Pfam" id="PF05257"/>
    </source>
</evidence>
<dbReference type="SUPFAM" id="SSF54001">
    <property type="entry name" value="Cysteine proteinases"/>
    <property type="match status" value="1"/>
</dbReference>
<dbReference type="InterPro" id="IPR018337">
    <property type="entry name" value="Cell_wall/Cho-bd_repeat"/>
</dbReference>
<evidence type="ECO:0000256" key="2">
    <source>
        <dbReference type="SAM" id="MobiDB-lite"/>
    </source>
</evidence>
<feature type="domain" description="Peptidase C51" evidence="3">
    <location>
        <begin position="466"/>
        <end position="552"/>
    </location>
</feature>
<sequence length="577" mass="63948">MIPSFRISRARGDAGMGWEYDSISYFLRADRETEGSMSAHDDGFRRNGVRAVVAAAIVMLSLAQTFVYNATALADDGGTESYQQQRPEQVMDDDAAIRPNDTENTNDNDAANAEVDNQTDAGADDNASTEDGDASGTSAEGANTATTDPSTNGSVNLQQNQNAQGAEDSRDNDASAERADAGDASGSGTDDATSSGSRSAAEQWYGWKTVNGVLRWYDHGASGPDDFARSKEVYDRTDGAWYRLDDSGSKIVNRDYPDTKHHRWLRYDANGRMVKGIDYRYGHWYSFDLVTGAMLKGMHLIADGKGRRWVYYDVVTGQMAFGERRLNYDKAHTGWYYFNPQTGGVTYGWVHLPGKWVYYGKPDGKMRKGAQRINGASYYFNLTTGAITYGWKTVGGKRVFYDRATGKMVHGSKMIDGRPYYFDQRDGHRYSRRELINRLLGVVRSTYGKNIDAPGVLAANGGLLCPYGPCMAWVWWCFNKAGMSIFLSGGATSGWPHHNFDWYRSRGRVNMTPKVGDLAFYKWSDQPWAKNLSAAHVGIVVAVKGKRVTIADAAFTSIAERPSYTVALQGYAEPYWD</sequence>
<name>A0A7K3TDP2_9BIFI</name>
<comment type="caution">
    <text evidence="4">The sequence shown here is derived from an EMBL/GenBank/DDBJ whole genome shotgun (WGS) entry which is preliminary data.</text>
</comment>